<dbReference type="AlphaFoldDB" id="A0A8H6HEZ1"/>
<feature type="region of interest" description="Disordered" evidence="1">
    <location>
        <begin position="1"/>
        <end position="21"/>
    </location>
</feature>
<name>A0A8H6HEZ1_9AGAR</name>
<keyword evidence="3" id="KW-1185">Reference proteome</keyword>
<proteinExistence type="predicted"/>
<evidence type="ECO:0000313" key="3">
    <source>
        <dbReference type="Proteomes" id="UP000521943"/>
    </source>
</evidence>
<feature type="compositionally biased region" description="Basic and acidic residues" evidence="1">
    <location>
        <begin position="7"/>
        <end position="21"/>
    </location>
</feature>
<dbReference type="Proteomes" id="UP000521943">
    <property type="component" value="Unassembled WGS sequence"/>
</dbReference>
<sequence length="268" mass="29789">MCARGLHTQDNRIKARSSHSKERVVQATAKWVHICVLEDYTHSTIESGYRKGSFKPPQSGCTYVRSRITHTAQSNQGLVKPLQGSFKPPQGKARSSHRKVGAHTCAQGFHTQCNPIKAHSSHYKERVVQATAKWVHICALEDCTHSTIQSRLGQATARLVQATARWVHICALEDYTGSMIWLGHCPGFGLGEYLGRLIASIEVDVHVCSRITHGAQSKHLFEGLDGVSLWCTLTVQSKEFLAALQSEWFLAVEKARPSHLKVDVHMCT</sequence>
<evidence type="ECO:0000256" key="1">
    <source>
        <dbReference type="SAM" id="MobiDB-lite"/>
    </source>
</evidence>
<protein>
    <submittedName>
        <fullName evidence="2">Uncharacterized protein</fullName>
    </submittedName>
</protein>
<gene>
    <name evidence="2" type="ORF">DFP72DRAFT_855993</name>
</gene>
<reference evidence="2 3" key="1">
    <citation type="submission" date="2020-07" db="EMBL/GenBank/DDBJ databases">
        <title>Comparative genomics of pyrophilous fungi reveals a link between fire events and developmental genes.</title>
        <authorList>
            <consortium name="DOE Joint Genome Institute"/>
            <person name="Steindorff A.S."/>
            <person name="Carver A."/>
            <person name="Calhoun S."/>
            <person name="Stillman K."/>
            <person name="Liu H."/>
            <person name="Lipzen A."/>
            <person name="Pangilinan J."/>
            <person name="Labutti K."/>
            <person name="Bruns T.D."/>
            <person name="Grigoriev I.V."/>
        </authorList>
    </citation>
    <scope>NUCLEOTIDE SEQUENCE [LARGE SCALE GENOMIC DNA]</scope>
    <source>
        <strain evidence="2 3">CBS 144469</strain>
    </source>
</reference>
<accession>A0A8H6HEZ1</accession>
<evidence type="ECO:0000313" key="2">
    <source>
        <dbReference type="EMBL" id="KAF6745809.1"/>
    </source>
</evidence>
<organism evidence="2 3">
    <name type="scientific">Ephemerocybe angulata</name>
    <dbReference type="NCBI Taxonomy" id="980116"/>
    <lineage>
        <taxon>Eukaryota</taxon>
        <taxon>Fungi</taxon>
        <taxon>Dikarya</taxon>
        <taxon>Basidiomycota</taxon>
        <taxon>Agaricomycotina</taxon>
        <taxon>Agaricomycetes</taxon>
        <taxon>Agaricomycetidae</taxon>
        <taxon>Agaricales</taxon>
        <taxon>Agaricineae</taxon>
        <taxon>Psathyrellaceae</taxon>
        <taxon>Ephemerocybe</taxon>
    </lineage>
</organism>
<comment type="caution">
    <text evidence="2">The sequence shown here is derived from an EMBL/GenBank/DDBJ whole genome shotgun (WGS) entry which is preliminary data.</text>
</comment>
<dbReference type="EMBL" id="JACGCI010000099">
    <property type="protein sequence ID" value="KAF6745809.1"/>
    <property type="molecule type" value="Genomic_DNA"/>
</dbReference>